<keyword evidence="2" id="KW-0055">Arginine biosynthesis</keyword>
<feature type="region of interest" description="Disordered" evidence="7">
    <location>
        <begin position="395"/>
        <end position="422"/>
    </location>
</feature>
<evidence type="ECO:0000256" key="5">
    <source>
        <dbReference type="ARBA" id="ARBA00022898"/>
    </source>
</evidence>
<organism evidence="8 9">
    <name type="scientific">Pseudaminobacter salicylatoxidans</name>
    <dbReference type="NCBI Taxonomy" id="93369"/>
    <lineage>
        <taxon>Bacteria</taxon>
        <taxon>Pseudomonadati</taxon>
        <taxon>Pseudomonadota</taxon>
        <taxon>Alphaproteobacteria</taxon>
        <taxon>Hyphomicrobiales</taxon>
        <taxon>Phyllobacteriaceae</taxon>
        <taxon>Pseudaminobacter</taxon>
    </lineage>
</organism>
<dbReference type="AlphaFoldDB" id="A0A316CMX2"/>
<comment type="similarity">
    <text evidence="6">Belongs to the class-III pyridoxal-phosphate-dependent aminotransferase family.</text>
</comment>
<dbReference type="CDD" id="cd00610">
    <property type="entry name" value="OAT_like"/>
    <property type="match status" value="1"/>
</dbReference>
<evidence type="ECO:0000256" key="7">
    <source>
        <dbReference type="SAM" id="MobiDB-lite"/>
    </source>
</evidence>
<keyword evidence="3 8" id="KW-0032">Aminotransferase</keyword>
<comment type="caution">
    <text evidence="8">The sequence shown here is derived from an EMBL/GenBank/DDBJ whole genome shotgun (WGS) entry which is preliminary data.</text>
</comment>
<dbReference type="EMBL" id="QGGG01000009">
    <property type="protein sequence ID" value="PWJ82339.1"/>
    <property type="molecule type" value="Genomic_DNA"/>
</dbReference>
<evidence type="ECO:0000256" key="3">
    <source>
        <dbReference type="ARBA" id="ARBA00022576"/>
    </source>
</evidence>
<proteinExistence type="inferred from homology"/>
<evidence type="ECO:0000256" key="2">
    <source>
        <dbReference type="ARBA" id="ARBA00022571"/>
    </source>
</evidence>
<dbReference type="InterPro" id="IPR049704">
    <property type="entry name" value="Aminotrans_3_PPA_site"/>
</dbReference>
<dbReference type="PANTHER" id="PTHR11986:SF113">
    <property type="entry name" value="SUCCINYLORNITHINE TRANSAMINASE"/>
    <property type="match status" value="1"/>
</dbReference>
<name>A0A316CMX2_PSESE</name>
<evidence type="ECO:0000313" key="9">
    <source>
        <dbReference type="Proteomes" id="UP000245396"/>
    </source>
</evidence>
<keyword evidence="5 6" id="KW-0663">Pyridoxal phosphate</keyword>
<sequence length="422" mass="45690">MSDPLLPIGKRLDLAFEFGKGAWLYTRNGDRYLDFASGIAVNSLGHSHPHLVKTLKAQIGRLWHTSNLVRIPDGERLAGRLVDATFADVVFFANSGGEANEAAVKMARRFHAAAGAPERYRVVTFTGAFHGRTLAMIAATGYSRYLDGFGPKVDGFDQVALGDWSALDKIITPATAALMLEPIQGEGGLRTVDPETLCRLRDICDERGLLLILDEIQSGVGRTGKFLAHEWAGIAPDIVTLAKGIGGGFPMGACLATRRAASGMVQGSHGTTFGGNPLAMAAGNAVLDIVLDVDFLKRVVSMGKLFRTHLDRARCKYGDLIAEVRGVGLLQGVQTVVDARKFVDALRAQHLMAISARDNVVRFAPPLTVLPREINDAARRIEAACEFLREWKLQPQGQQPEPENVRTTLPVDGRSEDMEPLS</sequence>
<evidence type="ECO:0000256" key="6">
    <source>
        <dbReference type="RuleBase" id="RU003560"/>
    </source>
</evidence>
<dbReference type="InterPro" id="IPR005814">
    <property type="entry name" value="Aminotrans_3"/>
</dbReference>
<dbReference type="PROSITE" id="PS00600">
    <property type="entry name" value="AA_TRANSFER_CLASS_3"/>
    <property type="match status" value="1"/>
</dbReference>
<dbReference type="NCBIfam" id="TIGR00707">
    <property type="entry name" value="argD"/>
    <property type="match status" value="1"/>
</dbReference>
<dbReference type="InterPro" id="IPR015422">
    <property type="entry name" value="PyrdxlP-dep_Trfase_small"/>
</dbReference>
<accession>A0A316CMX2</accession>
<comment type="cofactor">
    <cofactor evidence="1">
        <name>pyridoxal 5'-phosphate</name>
        <dbReference type="ChEBI" id="CHEBI:597326"/>
    </cofactor>
</comment>
<dbReference type="GO" id="GO:0042802">
    <property type="term" value="F:identical protein binding"/>
    <property type="evidence" value="ECO:0007669"/>
    <property type="project" value="TreeGrafter"/>
</dbReference>
<dbReference type="Gene3D" id="3.90.1150.10">
    <property type="entry name" value="Aspartate Aminotransferase, domain 1"/>
    <property type="match status" value="1"/>
</dbReference>
<dbReference type="InterPro" id="IPR050103">
    <property type="entry name" value="Class-III_PLP-dep_AT"/>
</dbReference>
<dbReference type="Gene3D" id="3.40.640.10">
    <property type="entry name" value="Type I PLP-dependent aspartate aminotransferase-like (Major domain)"/>
    <property type="match status" value="1"/>
</dbReference>
<protein>
    <submittedName>
        <fullName evidence="8">Acetylornithine/N-succinyldiaminopimelate aminotransferase</fullName>
    </submittedName>
</protein>
<feature type="compositionally biased region" description="Basic and acidic residues" evidence="7">
    <location>
        <begin position="413"/>
        <end position="422"/>
    </location>
</feature>
<dbReference type="GO" id="GO:0030170">
    <property type="term" value="F:pyridoxal phosphate binding"/>
    <property type="evidence" value="ECO:0007669"/>
    <property type="project" value="InterPro"/>
</dbReference>
<dbReference type="PANTHER" id="PTHR11986">
    <property type="entry name" value="AMINOTRANSFERASE CLASS III"/>
    <property type="match status" value="1"/>
</dbReference>
<dbReference type="PIRSF" id="PIRSF000521">
    <property type="entry name" value="Transaminase_4ab_Lys_Orn"/>
    <property type="match status" value="1"/>
</dbReference>
<evidence type="ECO:0000256" key="1">
    <source>
        <dbReference type="ARBA" id="ARBA00001933"/>
    </source>
</evidence>
<dbReference type="FunFam" id="3.40.640.10:FF:000004">
    <property type="entry name" value="Acetylornithine aminotransferase"/>
    <property type="match status" value="1"/>
</dbReference>
<dbReference type="OrthoDB" id="9801834at2"/>
<evidence type="ECO:0000313" key="8">
    <source>
        <dbReference type="EMBL" id="PWJ82339.1"/>
    </source>
</evidence>
<dbReference type="InterPro" id="IPR004636">
    <property type="entry name" value="AcOrn/SuccOrn_fam"/>
</dbReference>
<dbReference type="Pfam" id="PF00202">
    <property type="entry name" value="Aminotran_3"/>
    <property type="match status" value="1"/>
</dbReference>
<dbReference type="GO" id="GO:0008483">
    <property type="term" value="F:transaminase activity"/>
    <property type="evidence" value="ECO:0007669"/>
    <property type="project" value="UniProtKB-KW"/>
</dbReference>
<keyword evidence="4 8" id="KW-0808">Transferase</keyword>
<dbReference type="SUPFAM" id="SSF53383">
    <property type="entry name" value="PLP-dependent transferases"/>
    <property type="match status" value="1"/>
</dbReference>
<keyword evidence="9" id="KW-1185">Reference proteome</keyword>
<evidence type="ECO:0000256" key="4">
    <source>
        <dbReference type="ARBA" id="ARBA00022679"/>
    </source>
</evidence>
<dbReference type="NCBIfam" id="NF002325">
    <property type="entry name" value="PRK01278.1"/>
    <property type="match status" value="1"/>
</dbReference>
<gene>
    <name evidence="8" type="ORF">C7441_109107</name>
</gene>
<keyword evidence="2" id="KW-0028">Amino-acid biosynthesis</keyword>
<dbReference type="InterPro" id="IPR015421">
    <property type="entry name" value="PyrdxlP-dep_Trfase_major"/>
</dbReference>
<reference evidence="8 9" key="1">
    <citation type="submission" date="2018-05" db="EMBL/GenBank/DDBJ databases">
        <title>Genomic Encyclopedia of Type Strains, Phase IV (KMG-IV): sequencing the most valuable type-strain genomes for metagenomic binning, comparative biology and taxonomic classification.</title>
        <authorList>
            <person name="Goeker M."/>
        </authorList>
    </citation>
    <scope>NUCLEOTIDE SEQUENCE [LARGE SCALE GENOMIC DNA]</scope>
    <source>
        <strain evidence="8 9">DSM 6986</strain>
    </source>
</reference>
<dbReference type="InterPro" id="IPR015424">
    <property type="entry name" value="PyrdxlP-dep_Trfase"/>
</dbReference>
<feature type="compositionally biased region" description="Polar residues" evidence="7">
    <location>
        <begin position="395"/>
        <end position="407"/>
    </location>
</feature>
<dbReference type="Proteomes" id="UP000245396">
    <property type="component" value="Unassembled WGS sequence"/>
</dbReference>
<dbReference type="GO" id="GO:0006526">
    <property type="term" value="P:L-arginine biosynthetic process"/>
    <property type="evidence" value="ECO:0007669"/>
    <property type="project" value="UniProtKB-KW"/>
</dbReference>